<feature type="transmembrane region" description="Helical" evidence="1">
    <location>
        <begin position="35"/>
        <end position="55"/>
    </location>
</feature>
<dbReference type="RefSeq" id="WP_412110127.1">
    <property type="nucleotide sequence ID" value="NZ_CACRST010000014.1"/>
</dbReference>
<dbReference type="AlphaFoldDB" id="A0A6N2TQD2"/>
<keyword evidence="1" id="KW-0472">Membrane</keyword>
<reference evidence="2" key="1">
    <citation type="submission" date="2019-11" db="EMBL/GenBank/DDBJ databases">
        <authorList>
            <person name="Feng L."/>
        </authorList>
    </citation>
    <scope>NUCLEOTIDE SEQUENCE</scope>
    <source>
        <strain evidence="2">BgluceraseaLFYP119</strain>
    </source>
</reference>
<feature type="transmembrane region" description="Helical" evidence="1">
    <location>
        <begin position="124"/>
        <end position="150"/>
    </location>
</feature>
<feature type="transmembrane region" description="Helical" evidence="1">
    <location>
        <begin position="162"/>
        <end position="182"/>
    </location>
</feature>
<feature type="transmembrane region" description="Helical" evidence="1">
    <location>
        <begin position="188"/>
        <end position="211"/>
    </location>
</feature>
<evidence type="ECO:0000256" key="1">
    <source>
        <dbReference type="SAM" id="Phobius"/>
    </source>
</evidence>
<feature type="transmembrane region" description="Helical" evidence="1">
    <location>
        <begin position="12"/>
        <end position="29"/>
    </location>
</feature>
<name>A0A6N2TQD2_9FIRM</name>
<accession>A0A6N2TQD2</accession>
<organism evidence="2">
    <name type="scientific">Blautia glucerasea</name>
    <dbReference type="NCBI Taxonomy" id="536633"/>
    <lineage>
        <taxon>Bacteria</taxon>
        <taxon>Bacillati</taxon>
        <taxon>Bacillota</taxon>
        <taxon>Clostridia</taxon>
        <taxon>Lachnospirales</taxon>
        <taxon>Lachnospiraceae</taxon>
        <taxon>Blautia</taxon>
    </lineage>
</organism>
<sequence length="243" mass="28147">MREKGLSRDTIKYIAMFTMLLNHIATVFMEPGTWLAELFLNLGYFTAPIMCYFLVEGYEYTRSKRKYGERLLIFALISEVPFCLAFSEGEKLSFVAMNMIFTLFLCFLLIYVMKEVANPFLRSFFAALLVFASLFCDWAVLAPVFTIFFVNAGNSEQKKRKAFLLGTLFFGMFNFLGGTGRFSLMTNVIYMLGSMLGPALAGICILFFYNGKRAQGHRKFSKWFFYWFYPVHLTIIGMIRLFM</sequence>
<proteinExistence type="predicted"/>
<keyword evidence="1" id="KW-0812">Transmembrane</keyword>
<evidence type="ECO:0000313" key="2">
    <source>
        <dbReference type="EMBL" id="VYT07795.1"/>
    </source>
</evidence>
<feature type="transmembrane region" description="Helical" evidence="1">
    <location>
        <begin position="92"/>
        <end position="112"/>
    </location>
</feature>
<dbReference type="InterPro" id="IPR008875">
    <property type="entry name" value="TraX"/>
</dbReference>
<protein>
    <submittedName>
        <fullName evidence="2">TraX protein</fullName>
    </submittedName>
</protein>
<keyword evidence="1" id="KW-1133">Transmembrane helix</keyword>
<dbReference type="EMBL" id="CACRST010000014">
    <property type="protein sequence ID" value="VYT07795.1"/>
    <property type="molecule type" value="Genomic_DNA"/>
</dbReference>
<dbReference type="Pfam" id="PF05857">
    <property type="entry name" value="TraX"/>
    <property type="match status" value="1"/>
</dbReference>
<gene>
    <name evidence="2" type="ORF">BGLFYP119_01712</name>
</gene>
<feature type="transmembrane region" description="Helical" evidence="1">
    <location>
        <begin position="223"/>
        <end position="242"/>
    </location>
</feature>